<dbReference type="Proteomes" id="UP000199647">
    <property type="component" value="Unassembled WGS sequence"/>
</dbReference>
<dbReference type="AlphaFoldDB" id="A0A1H9B963"/>
<keyword evidence="2" id="KW-1185">Reference proteome</keyword>
<accession>A0A1H9B963</accession>
<dbReference type="RefSeq" id="WP_092495101.1">
    <property type="nucleotide sequence ID" value="NZ_FOFG01000001.1"/>
</dbReference>
<name>A0A1H9B963_9HYPH</name>
<dbReference type="EMBL" id="FOFG01000001">
    <property type="protein sequence ID" value="SEP85355.1"/>
    <property type="molecule type" value="Genomic_DNA"/>
</dbReference>
<reference evidence="1 2" key="1">
    <citation type="submission" date="2016-10" db="EMBL/GenBank/DDBJ databases">
        <authorList>
            <person name="de Groot N.N."/>
        </authorList>
    </citation>
    <scope>NUCLEOTIDE SEQUENCE [LARGE SCALE GENOMIC DNA]</scope>
    <source>
        <strain evidence="1 2">A52C2</strain>
    </source>
</reference>
<dbReference type="OrthoDB" id="7360905at2"/>
<organism evidence="1 2">
    <name type="scientific">Faunimonas pinastri</name>
    <dbReference type="NCBI Taxonomy" id="1855383"/>
    <lineage>
        <taxon>Bacteria</taxon>
        <taxon>Pseudomonadati</taxon>
        <taxon>Pseudomonadota</taxon>
        <taxon>Alphaproteobacteria</taxon>
        <taxon>Hyphomicrobiales</taxon>
        <taxon>Afifellaceae</taxon>
        <taxon>Faunimonas</taxon>
    </lineage>
</organism>
<proteinExistence type="predicted"/>
<sequence>MSNAAQKRAIRNYRSRQAERGIARFEVQALDADRDLIRALARRLADDGPEATQARTMVQKIVSGEPPHQGGILQALRRSPLVGADLELGRAREEGRRVDL</sequence>
<protein>
    <submittedName>
        <fullName evidence="1">Uncharacterized protein</fullName>
    </submittedName>
</protein>
<evidence type="ECO:0000313" key="1">
    <source>
        <dbReference type="EMBL" id="SEP85355.1"/>
    </source>
</evidence>
<dbReference type="STRING" id="1855383.SAMN05216548_101645"/>
<evidence type="ECO:0000313" key="2">
    <source>
        <dbReference type="Proteomes" id="UP000199647"/>
    </source>
</evidence>
<gene>
    <name evidence="1" type="ORF">SAMN05216548_101645</name>
</gene>